<evidence type="ECO:0000256" key="5">
    <source>
        <dbReference type="ARBA" id="ARBA00047517"/>
    </source>
</evidence>
<gene>
    <name evidence="7" type="primary">metC</name>
    <name evidence="7" type="ORF">OQ252_03040</name>
</gene>
<dbReference type="InterPro" id="IPR006233">
    <property type="entry name" value="Cys_b_lyase_bac"/>
</dbReference>
<comment type="cofactor">
    <cofactor evidence="1 6">
        <name>pyridoxal 5'-phosphate</name>
        <dbReference type="ChEBI" id="CHEBI:597326"/>
    </cofactor>
</comment>
<evidence type="ECO:0000313" key="7">
    <source>
        <dbReference type="EMBL" id="MCX2560383.1"/>
    </source>
</evidence>
<dbReference type="InterPro" id="IPR015422">
    <property type="entry name" value="PyrdxlP-dep_Trfase_small"/>
</dbReference>
<evidence type="ECO:0000313" key="8">
    <source>
        <dbReference type="Proteomes" id="UP001526446"/>
    </source>
</evidence>
<dbReference type="Proteomes" id="UP001526446">
    <property type="component" value="Unassembled WGS sequence"/>
</dbReference>
<dbReference type="RefSeq" id="WP_166119370.1">
    <property type="nucleotide sequence ID" value="NZ_JAPIUX010000001.1"/>
</dbReference>
<proteinExistence type="inferred from homology"/>
<dbReference type="InterPro" id="IPR015421">
    <property type="entry name" value="PyrdxlP-dep_Trfase_major"/>
</dbReference>
<comment type="similarity">
    <text evidence="2 6">Belongs to the trans-sulfuration enzymes family.</text>
</comment>
<dbReference type="EMBL" id="JAPIUX010000001">
    <property type="protein sequence ID" value="MCX2560383.1"/>
    <property type="molecule type" value="Genomic_DNA"/>
</dbReference>
<evidence type="ECO:0000256" key="6">
    <source>
        <dbReference type="RuleBase" id="RU362118"/>
    </source>
</evidence>
<dbReference type="EC" id="4.4.1.13" evidence="7"/>
<dbReference type="PANTHER" id="PTHR43500:SF1">
    <property type="entry name" value="CYSTATHIONINE BETA-LYASE-RELATED"/>
    <property type="match status" value="1"/>
</dbReference>
<organism evidence="7 8">
    <name type="scientific">Acetobacter farinalis</name>
    <dbReference type="NCBI Taxonomy" id="1260984"/>
    <lineage>
        <taxon>Bacteria</taxon>
        <taxon>Pseudomonadati</taxon>
        <taxon>Pseudomonadota</taxon>
        <taxon>Alphaproteobacteria</taxon>
        <taxon>Acetobacterales</taxon>
        <taxon>Acetobacteraceae</taxon>
        <taxon>Acetobacter</taxon>
    </lineage>
</organism>
<dbReference type="NCBIfam" id="TIGR01324">
    <property type="entry name" value="cysta_beta_ly_B"/>
    <property type="match status" value="1"/>
</dbReference>
<dbReference type="Gene3D" id="3.90.1150.10">
    <property type="entry name" value="Aspartate Aminotransferase, domain 1"/>
    <property type="match status" value="1"/>
</dbReference>
<dbReference type="SUPFAM" id="SSF53383">
    <property type="entry name" value="PLP-dependent transferases"/>
    <property type="match status" value="1"/>
</dbReference>
<comment type="catalytic activity">
    <reaction evidence="5">
        <text>L,L-cystathionine + H2O = L-homocysteine + pyruvate + NH4(+)</text>
        <dbReference type="Rhea" id="RHEA:13965"/>
        <dbReference type="ChEBI" id="CHEBI:15361"/>
        <dbReference type="ChEBI" id="CHEBI:15377"/>
        <dbReference type="ChEBI" id="CHEBI:28938"/>
        <dbReference type="ChEBI" id="CHEBI:58161"/>
        <dbReference type="ChEBI" id="CHEBI:58199"/>
    </reaction>
</comment>
<comment type="caution">
    <text evidence="7">The sequence shown here is derived from an EMBL/GenBank/DDBJ whole genome shotgun (WGS) entry which is preliminary data.</text>
</comment>
<keyword evidence="4 7" id="KW-0456">Lyase</keyword>
<name>A0ABT3Q524_9PROT</name>
<dbReference type="InterPro" id="IPR015424">
    <property type="entry name" value="PyrdxlP-dep_Trfase"/>
</dbReference>
<dbReference type="PANTHER" id="PTHR43500">
    <property type="entry name" value="CYSTATHIONINE BETA-LYASE-RELATED"/>
    <property type="match status" value="1"/>
</dbReference>
<sequence length="403" mass="43724">MTSAINVAGGWDKLSSTLTRLARPEAAPEGVPVNMPMTRGSTVLFPTLEDMRRQGQKRFDHAYIYGAMGTPVQHELEKAIAVIEGGTDCQVVSSGLAACTTPLLAFLNAGEHCLLPDSVYNPTRRFADSVLKRFGVETTYYPPCASAEELNRLMQPNTRVLFSESPGSHTFEVQDVPMLAGVAHAHGARLIMDNTWGFGIFAPFAHGVDVSIQALTKYPSGHSDVVAGAVTVAKQEDWHLLRDTAIQLGQLAGPDDCWLTLRGLHTMGVRLAHQARAALQIAQWLKDRPEVARVLHPAFPECPGHLFWKRDFTGAGSLFGFILKDTFSQNAMEAMINGLKLFGIGASWGGYESLVLPTSKSITRNFPPAEAEGPSMRLQIGLENPDDLIADLEQGLALLKAHG</sequence>
<dbReference type="PIRSF" id="PIRSF001434">
    <property type="entry name" value="CGS"/>
    <property type="match status" value="1"/>
</dbReference>
<dbReference type="Gene3D" id="3.40.640.10">
    <property type="entry name" value="Type I PLP-dependent aspartate aminotransferase-like (Major domain)"/>
    <property type="match status" value="1"/>
</dbReference>
<protein>
    <submittedName>
        <fullName evidence="7">Cystathionine beta-lyase</fullName>
        <ecNumber evidence="7">4.4.1.13</ecNumber>
    </submittedName>
</protein>
<keyword evidence="3 6" id="KW-0663">Pyridoxal phosphate</keyword>
<evidence type="ECO:0000256" key="2">
    <source>
        <dbReference type="ARBA" id="ARBA00009077"/>
    </source>
</evidence>
<evidence type="ECO:0000256" key="3">
    <source>
        <dbReference type="ARBA" id="ARBA00022898"/>
    </source>
</evidence>
<keyword evidence="8" id="KW-1185">Reference proteome</keyword>
<accession>A0ABT3Q524</accession>
<dbReference type="GO" id="GO:0047804">
    <property type="term" value="F:cysteine-S-conjugate beta-lyase activity"/>
    <property type="evidence" value="ECO:0007669"/>
    <property type="project" value="UniProtKB-EC"/>
</dbReference>
<reference evidence="7 8" key="1">
    <citation type="submission" date="2022-11" db="EMBL/GenBank/DDBJ databases">
        <title>Genome sequencing of Acetobacter type strain.</title>
        <authorList>
            <person name="Heo J."/>
            <person name="Lee D."/>
            <person name="Han B.-H."/>
            <person name="Hong S.-B."/>
            <person name="Kwon S.-W."/>
        </authorList>
    </citation>
    <scope>NUCLEOTIDE SEQUENCE [LARGE SCALE GENOMIC DNA]</scope>
    <source>
        <strain evidence="7 8">KACC 21251</strain>
    </source>
</reference>
<evidence type="ECO:0000256" key="1">
    <source>
        <dbReference type="ARBA" id="ARBA00001933"/>
    </source>
</evidence>
<dbReference type="Pfam" id="PF01053">
    <property type="entry name" value="Cys_Met_Meta_PP"/>
    <property type="match status" value="1"/>
</dbReference>
<evidence type="ECO:0000256" key="4">
    <source>
        <dbReference type="ARBA" id="ARBA00023239"/>
    </source>
</evidence>
<dbReference type="InterPro" id="IPR000277">
    <property type="entry name" value="Cys/Met-Metab_PyrdxlP-dep_enz"/>
</dbReference>